<feature type="compositionally biased region" description="Polar residues" evidence="1">
    <location>
        <begin position="2156"/>
        <end position="2165"/>
    </location>
</feature>
<feature type="compositionally biased region" description="Polar residues" evidence="1">
    <location>
        <begin position="1693"/>
        <end position="1708"/>
    </location>
</feature>
<dbReference type="InterPro" id="IPR026736">
    <property type="entry name" value="Virilizer"/>
</dbReference>
<feature type="compositionally biased region" description="Basic and acidic residues" evidence="1">
    <location>
        <begin position="1709"/>
        <end position="1722"/>
    </location>
</feature>
<dbReference type="SUPFAM" id="SSF52540">
    <property type="entry name" value="P-loop containing nucleoside triphosphate hydrolases"/>
    <property type="match status" value="1"/>
</dbReference>
<dbReference type="InterPro" id="IPR027417">
    <property type="entry name" value="P-loop_NTPase"/>
</dbReference>
<feature type="compositionally biased region" description="Basic and acidic residues" evidence="1">
    <location>
        <begin position="65"/>
        <end position="82"/>
    </location>
</feature>
<evidence type="ECO:0000256" key="1">
    <source>
        <dbReference type="SAM" id="MobiDB-lite"/>
    </source>
</evidence>
<evidence type="ECO:0000259" key="2">
    <source>
        <dbReference type="Pfam" id="PF00270"/>
    </source>
</evidence>
<dbReference type="Proteomes" id="UP000079169">
    <property type="component" value="Unplaced"/>
</dbReference>
<feature type="non-terminal residue" evidence="4">
    <location>
        <position position="1"/>
    </location>
</feature>
<dbReference type="Gene3D" id="3.40.50.300">
    <property type="entry name" value="P-loop containing nucleotide triphosphate hydrolases"/>
    <property type="match status" value="1"/>
</dbReference>
<dbReference type="PaxDb" id="121845-A0A3Q0J3H1"/>
<protein>
    <submittedName>
        <fullName evidence="4">LOW QUALITY PROTEIN: protein virilizer homolog</fullName>
    </submittedName>
</protein>
<feature type="compositionally biased region" description="Basic and acidic residues" evidence="1">
    <location>
        <begin position="1636"/>
        <end position="1659"/>
    </location>
</feature>
<keyword evidence="3" id="KW-1185">Reference proteome</keyword>
<feature type="compositionally biased region" description="Polar residues" evidence="1">
    <location>
        <begin position="105"/>
        <end position="116"/>
    </location>
</feature>
<dbReference type="Pfam" id="PF00270">
    <property type="entry name" value="DEAD"/>
    <property type="match status" value="1"/>
</dbReference>
<feature type="region of interest" description="Disordered" evidence="1">
    <location>
        <begin position="1482"/>
        <end position="1663"/>
    </location>
</feature>
<dbReference type="PANTHER" id="PTHR23185">
    <property type="entry name" value="PROTEIN VIRILIZER HOMOLOG"/>
    <property type="match status" value="1"/>
</dbReference>
<feature type="region of interest" description="Disordered" evidence="1">
    <location>
        <begin position="1691"/>
        <end position="1773"/>
    </location>
</feature>
<feature type="region of interest" description="Disordered" evidence="1">
    <location>
        <begin position="2156"/>
        <end position="2182"/>
    </location>
</feature>
<evidence type="ECO:0000313" key="4">
    <source>
        <dbReference type="RefSeq" id="XP_026683039.1"/>
    </source>
</evidence>
<feature type="region of interest" description="Disordered" evidence="1">
    <location>
        <begin position="1401"/>
        <end position="1421"/>
    </location>
</feature>
<dbReference type="PANTHER" id="PTHR23185:SF0">
    <property type="entry name" value="PROTEIN VIRILIZER HOMOLOG"/>
    <property type="match status" value="1"/>
</dbReference>
<proteinExistence type="predicted"/>
<dbReference type="STRING" id="121845.A0A3Q0J3H1"/>
<organism evidence="3 4">
    <name type="scientific">Diaphorina citri</name>
    <name type="common">Asian citrus psyllid</name>
    <dbReference type="NCBI Taxonomy" id="121845"/>
    <lineage>
        <taxon>Eukaryota</taxon>
        <taxon>Metazoa</taxon>
        <taxon>Ecdysozoa</taxon>
        <taxon>Arthropoda</taxon>
        <taxon>Hexapoda</taxon>
        <taxon>Insecta</taxon>
        <taxon>Pterygota</taxon>
        <taxon>Neoptera</taxon>
        <taxon>Paraneoptera</taxon>
        <taxon>Hemiptera</taxon>
        <taxon>Sternorrhyncha</taxon>
        <taxon>Psylloidea</taxon>
        <taxon>Psyllidae</taxon>
        <taxon>Diaphorininae</taxon>
        <taxon>Diaphorina</taxon>
    </lineage>
</organism>
<feature type="compositionally biased region" description="Acidic residues" evidence="1">
    <location>
        <begin position="1753"/>
        <end position="1762"/>
    </location>
</feature>
<name>A0A3Q0J3H1_DIACI</name>
<feature type="compositionally biased region" description="Basic and acidic residues" evidence="1">
    <location>
        <begin position="1607"/>
        <end position="1621"/>
    </location>
</feature>
<sequence>SLYGRSPSLDEGDWERGGGGPYWSEGKRPRSPSTPPPPDDDEDDESEIHRDRFTLSNQKKRRSNEHKYSDSPTLDETRRGEGEAFEPILSDEDDIEDAESKHQTPKSARTPANVSTPAPVESGDPVRLFDPFSFDVKTLPIILKDPCLTSFEWYKLHHEHQGPVPEVAMKQRHKLVDLVLNSNFDPNNITEDWVNTVEHVCPLIRTIHYVHPEEQSQVLNTLIAWVNIGLDYDKALNQVEASYKVRHIKIGVRLTEAILSLDQDINYVLLTEHGVDKRLLHLFQQEYMASIKISTMYSSRRIHGFVDQDINYVLLTEHGVDKRLLHLFQQEYMALSIKLLIIKTFDTLLVNSKVTQEFIRRGGYKDLLEMIESKQLIRVKFALKNLLHKIHMHETLQDLSDIIKGEIQDKESMEVCLLLLDQVLSGYKQIPYKIIQPKRFIPAGSQFDIASSIPGDLYRSIFLFYREFGLLESFLYLLTLSNLSHYTSVISYIVELLSIVSESHDGLLFLMHYPGDVTNKLLRILLEFGLLESFLYLLTLSNLSHYTSVISYIVELLSSVSESHDGLLFLMHYPGDVTNKLLRILLGSSNEEPEDPEHPIDHIPGLDIQLGISIVYRMKVISLLDEIHYITLNNQVDPDLNEIVDYLNELYYLSFTHEGKHAISHVLTSDKNISLLLKIYKSKAEVDIKQKSPSKLYISDLIKLAIKYSNHVPFLIKYSNDLMNLNNQDYPDLVEIGPYLKPLYIKEIFSYDDIFEHVDILKKHMDNICNLSGEVITVLRILNYISGNHLEDDIQEYKQLKYKYVILQLYSLDGIHILTSILTKLVAHYEQAFVHMFTNCYSLKYKYVILQLYSLDGIHILTSILTKLVAHYEQAFVHMFTNCFSLMSVISLSIKLLAKMLYYVIQARNADYKDLTCVDTLLNIHTLCYYIPVSSNGYAIAQEICKDVVSVLLSYTLPVTTEGDEKDALYNSLWSRMMTSVIKYVTNSPHLFIPGLCILSEMLPLPLPIQSPHELSQDEITRCVNWRKLWCAHLHPVSSYLQEMIITLSGSSYQPILQLLRRVCIQLSDLAAPTALLVTKSILDTIISNLPEENSPCTNHTARLLHFLAYLISHPSIKMSFLHLVTKTNPNKNEDKYFALLLSLCDIYRTPYPDQIAHTTSRKDKYFALLLSLCDIYRTPYPDQIAHTTSQDCIVAIIGTLVDTSICLHPPPSHAQLSVYVANALPYKDTLINIVEMLIDHMNNPLHSYSTLLPTLRTLLLISENDIGFYHIKSCVEFKKDPLFNLCTKLTSSFGKDTTSEYLNSLSSLLELIRDLLTVPPPSGLNLRTLSIGAQDLTRLLLWNEGHPLKCLLSAMQEQKDPDELIVPLRDNLTGLVKLLDETMAKKYYGNETSSNFLIDKSTPQTENKCNQNEEEPTKVKKRKKRDIDVNGLPNNECNFITEDEVCDTTLLSKKKKSKEKQCDDDTCEDNNTQDAVCTNVENSRPKRKKSKTCEISEEINDESSIKKKKKKSLTVDNRNIEDECATQENIVKPESTEQDTRENGLNNIESIENTSKKQKSNKHPLSNELVATNVTESPSQKKKKRKSGIDSNEISTEENLNTKSQEFTKNKIDEAHDKLSNKTSKRKSEKISTSVDREESKKDLEQNDVPRDRMKKQTLEVPAAIEKDCPIKPVSNVEIDGGKFKKMRTDENTNAISNKTKIDNNNSEIKKVESKSDETSKKGKKRFRQRARYKNKPKNEENKDEGNKPEEEDKEDESSEEEHDKENTNDLGGFQVIGNLEFQKKKKVKRVLPDWLAKPTVISVDLKNLNSKVEDLAELNPYFKKLLRRNEVTNFFPVQSELIPFLIKQHSRRSLFWPRDICVSAPTGSGKTLAFVLPILQFLQKSAHIKLLAKMLYYVIQARNADYKDLTCVDTLLNIHTLCYYIPVSSNGYAEQKDPDELIVPLRDNLTGLVKLLDETMAKCGGILEKDIGVYKPHPISFSDVGSEPVVLPMEPLLSQFASRPIYIRGDVDEEKLSIGYWLPSIIPEEEDPDVEQIPCNILEEARTLLPNIDFTEDLKAVITKHLTPSEISIVVTPKKRAKIVPAVVIPSATPASSVHSDSSVVGAHSQPTPYSPMITDMKTRKPFVNTIVGFVTPKKRAKIVPAVVIPSATPASSVHSDSSGVGAHSQPTPYSPMITDMKTRKPFVTPMRGRGFRTISSIQRGDIFRTRLPNTSRPPSLHVDDFVALETCGQQPTGPTGYNKMSMRAAQDLISTRAGIRGRGRGYILQPDRGGRFFPSMPQYRPARNILQPNWVPSHLV</sequence>
<gene>
    <name evidence="4" type="primary">LOC103514199</name>
</gene>
<dbReference type="RefSeq" id="XP_026683039.1">
    <property type="nucleotide sequence ID" value="XM_026827238.1"/>
</dbReference>
<reference evidence="4" key="1">
    <citation type="submission" date="2025-08" db="UniProtKB">
        <authorList>
            <consortium name="RefSeq"/>
        </authorList>
    </citation>
    <scope>IDENTIFICATION</scope>
</reference>
<dbReference type="GeneID" id="103514199"/>
<dbReference type="GO" id="GO:0003723">
    <property type="term" value="F:RNA binding"/>
    <property type="evidence" value="ECO:0007669"/>
    <property type="project" value="TreeGrafter"/>
</dbReference>
<feature type="compositionally biased region" description="Polar residues" evidence="1">
    <location>
        <begin position="1590"/>
        <end position="1606"/>
    </location>
</feature>
<evidence type="ECO:0000313" key="3">
    <source>
        <dbReference type="Proteomes" id="UP000079169"/>
    </source>
</evidence>
<dbReference type="GO" id="GO:0036396">
    <property type="term" value="C:RNA N6-methyladenosine methyltransferase complex"/>
    <property type="evidence" value="ECO:0007669"/>
    <property type="project" value="TreeGrafter"/>
</dbReference>
<dbReference type="KEGG" id="dci:103514199"/>
<feature type="compositionally biased region" description="Polar residues" evidence="1">
    <location>
        <begin position="1544"/>
        <end position="1554"/>
    </location>
</feature>
<dbReference type="GO" id="GO:0005524">
    <property type="term" value="F:ATP binding"/>
    <property type="evidence" value="ECO:0007669"/>
    <property type="project" value="InterPro"/>
</dbReference>
<dbReference type="InterPro" id="IPR011545">
    <property type="entry name" value="DEAD/DEAH_box_helicase_dom"/>
</dbReference>
<accession>A0A3Q0J3H1</accession>
<feature type="domain" description="DEAD/DEAH-box helicase" evidence="2">
    <location>
        <begin position="1838"/>
        <end position="1888"/>
    </location>
</feature>
<feature type="compositionally biased region" description="Basic and acidic residues" evidence="1">
    <location>
        <begin position="1738"/>
        <end position="1752"/>
    </location>
</feature>
<feature type="region of interest" description="Disordered" evidence="1">
    <location>
        <begin position="2101"/>
        <end position="2120"/>
    </location>
</feature>
<feature type="compositionally biased region" description="Basic residues" evidence="1">
    <location>
        <begin position="1723"/>
        <end position="1737"/>
    </location>
</feature>
<feature type="compositionally biased region" description="Polar residues" evidence="1">
    <location>
        <begin position="1401"/>
        <end position="1411"/>
    </location>
</feature>
<feature type="compositionally biased region" description="Polar residues" evidence="1">
    <location>
        <begin position="1570"/>
        <end position="1579"/>
    </location>
</feature>
<feature type="region of interest" description="Disordered" evidence="1">
    <location>
        <begin position="1"/>
        <end position="124"/>
    </location>
</feature>